<feature type="compositionally biased region" description="Basic and acidic residues" evidence="1">
    <location>
        <begin position="115"/>
        <end position="128"/>
    </location>
</feature>
<keyword evidence="3" id="KW-1185">Reference proteome</keyword>
<reference evidence="3" key="2">
    <citation type="submission" date="2013-12" db="EMBL/GenBank/DDBJ databases">
        <title>Evolution of pathogenesis and genome organization in the Tremellales.</title>
        <authorList>
            <person name="Cuomo C."/>
            <person name="Litvintseva A."/>
            <person name="Heitman J."/>
            <person name="Chen Y."/>
            <person name="Sun S."/>
            <person name="Springer D."/>
            <person name="Dromer F."/>
            <person name="Young S."/>
            <person name="Zeng Q."/>
            <person name="Chapman S."/>
            <person name="Gujja S."/>
            <person name="Saif S."/>
            <person name="Birren B."/>
        </authorList>
    </citation>
    <scope>NUCLEOTIDE SEQUENCE [LARGE SCALE GENOMIC DNA]</scope>
    <source>
        <strain evidence="3">BCC8398</strain>
    </source>
</reference>
<feature type="region of interest" description="Disordered" evidence="1">
    <location>
        <begin position="1"/>
        <end position="57"/>
    </location>
</feature>
<reference evidence="2 3" key="1">
    <citation type="submission" date="2013-07" db="EMBL/GenBank/DDBJ databases">
        <title>The Genome Sequence of Cryptococcus heveanensis BCC8398.</title>
        <authorList>
            <consortium name="The Broad Institute Genome Sequencing Platform"/>
            <person name="Cuomo C."/>
            <person name="Litvintseva A."/>
            <person name="Chen Y."/>
            <person name="Heitman J."/>
            <person name="Sun S."/>
            <person name="Springer D."/>
            <person name="Dromer F."/>
            <person name="Young S.K."/>
            <person name="Zeng Q."/>
            <person name="Gargeya S."/>
            <person name="Fitzgerald M."/>
            <person name="Abouelleil A."/>
            <person name="Alvarado L."/>
            <person name="Berlin A.M."/>
            <person name="Chapman S.B."/>
            <person name="Dewar J."/>
            <person name="Goldberg J."/>
            <person name="Griggs A."/>
            <person name="Gujja S."/>
            <person name="Hansen M."/>
            <person name="Howarth C."/>
            <person name="Imamovic A."/>
            <person name="Larimer J."/>
            <person name="McCowan C."/>
            <person name="Murphy C."/>
            <person name="Pearson M."/>
            <person name="Priest M."/>
            <person name="Roberts A."/>
            <person name="Saif S."/>
            <person name="Shea T."/>
            <person name="Sykes S."/>
            <person name="Wortman J."/>
            <person name="Nusbaum C."/>
            <person name="Birren B."/>
        </authorList>
    </citation>
    <scope>NUCLEOTIDE SEQUENCE [LARGE SCALE GENOMIC DNA]</scope>
    <source>
        <strain evidence="2 3">BCC8398</strain>
    </source>
</reference>
<proteinExistence type="predicted"/>
<dbReference type="EMBL" id="KI669497">
    <property type="protein sequence ID" value="OCF35894.1"/>
    <property type="molecule type" value="Genomic_DNA"/>
</dbReference>
<feature type="compositionally biased region" description="Basic and acidic residues" evidence="1">
    <location>
        <begin position="144"/>
        <end position="164"/>
    </location>
</feature>
<dbReference type="OrthoDB" id="2565098at2759"/>
<dbReference type="Gene3D" id="3.30.40.10">
    <property type="entry name" value="Zinc/RING finger domain, C3HC4 (zinc finger)"/>
    <property type="match status" value="1"/>
</dbReference>
<name>A0A1B9GXW7_9TREE</name>
<sequence>MPTSLNLSTLGAELDQARRGRSVVRSQPQARYPSGSSSSPVPIVSTSKGIGASTREGAQVQVQVQVQVSGRDRTTVQVQEVSLSPKDDEGLDLTARLRRNEHTGVESSPPSPSDTQRRSESVSERSTSEVEVDGVNIDMNMNVDKAKEASKSESESESKREKESERERPYPLCLLCLTRPPSAVLLPCCHLNLCYLCAPLLIEKHRPPAPCITSTNPLSPPNPASSSSTASRRDTPVPPHAAPEYTRTPYNVLLFRAIANHPKSRAMAMGGYDAPQKGCLGGEMDGWDLVPDDGDDEEGDTDGDVEGGRNTNSGNHSEEMIKEGKHTGRHEGVEKARRASVSEKERRTGINVEYVPVTQRQGQGGRGRIALSSLASEEEGLQQSAMGGRGGAVCLVCRQGVKGWLRVYTG</sequence>
<feature type="compositionally biased region" description="Low complexity" evidence="1">
    <location>
        <begin position="33"/>
        <end position="47"/>
    </location>
</feature>
<dbReference type="InterPro" id="IPR013083">
    <property type="entry name" value="Znf_RING/FYVE/PHD"/>
</dbReference>
<organism evidence="2 3">
    <name type="scientific">Kwoniella heveanensis BCC8398</name>
    <dbReference type="NCBI Taxonomy" id="1296120"/>
    <lineage>
        <taxon>Eukaryota</taxon>
        <taxon>Fungi</taxon>
        <taxon>Dikarya</taxon>
        <taxon>Basidiomycota</taxon>
        <taxon>Agaricomycotina</taxon>
        <taxon>Tremellomycetes</taxon>
        <taxon>Tremellales</taxon>
        <taxon>Cryptococcaceae</taxon>
        <taxon>Kwoniella</taxon>
    </lineage>
</organism>
<feature type="compositionally biased region" description="Basic and acidic residues" evidence="1">
    <location>
        <begin position="316"/>
        <end position="345"/>
    </location>
</feature>
<dbReference type="AlphaFoldDB" id="A0A1B9GXW7"/>
<feature type="compositionally biased region" description="Acidic residues" evidence="1">
    <location>
        <begin position="290"/>
        <end position="305"/>
    </location>
</feature>
<feature type="region of interest" description="Disordered" evidence="1">
    <location>
        <begin position="99"/>
        <end position="164"/>
    </location>
</feature>
<feature type="region of interest" description="Disordered" evidence="1">
    <location>
        <begin position="282"/>
        <end position="345"/>
    </location>
</feature>
<evidence type="ECO:0000313" key="2">
    <source>
        <dbReference type="EMBL" id="OCF35894.1"/>
    </source>
</evidence>
<feature type="region of interest" description="Disordered" evidence="1">
    <location>
        <begin position="212"/>
        <end position="245"/>
    </location>
</feature>
<evidence type="ECO:0000313" key="3">
    <source>
        <dbReference type="Proteomes" id="UP000092666"/>
    </source>
</evidence>
<gene>
    <name evidence="2" type="ORF">I316_02388</name>
</gene>
<evidence type="ECO:0000256" key="1">
    <source>
        <dbReference type="SAM" id="MobiDB-lite"/>
    </source>
</evidence>
<protein>
    <submittedName>
        <fullName evidence="2">Uncharacterized protein</fullName>
    </submittedName>
</protein>
<dbReference type="Proteomes" id="UP000092666">
    <property type="component" value="Unassembled WGS sequence"/>
</dbReference>
<accession>A0A1B9GXW7</accession>